<name>E8X000_GRATM</name>
<dbReference type="Proteomes" id="UP000000343">
    <property type="component" value="Chromosome"/>
</dbReference>
<dbReference type="InterPro" id="IPR011006">
    <property type="entry name" value="CheY-like_superfamily"/>
</dbReference>
<dbReference type="PANTHER" id="PTHR44591">
    <property type="entry name" value="STRESS RESPONSE REGULATOR PROTEIN 1"/>
    <property type="match status" value="1"/>
</dbReference>
<protein>
    <submittedName>
        <fullName evidence="4">Response regulator receiver protein</fullName>
    </submittedName>
</protein>
<dbReference type="InterPro" id="IPR050595">
    <property type="entry name" value="Bact_response_regulator"/>
</dbReference>
<keyword evidence="5" id="KW-1185">Reference proteome</keyword>
<dbReference type="PANTHER" id="PTHR44591:SF23">
    <property type="entry name" value="CHEY SUBFAMILY"/>
    <property type="match status" value="1"/>
</dbReference>
<proteinExistence type="predicted"/>
<dbReference type="CDD" id="cd00156">
    <property type="entry name" value="REC"/>
    <property type="match status" value="1"/>
</dbReference>
<dbReference type="eggNOG" id="COG0784">
    <property type="taxonomic scope" value="Bacteria"/>
</dbReference>
<keyword evidence="1 2" id="KW-0597">Phosphoprotein</keyword>
<dbReference type="GO" id="GO:0000160">
    <property type="term" value="P:phosphorelay signal transduction system"/>
    <property type="evidence" value="ECO:0007669"/>
    <property type="project" value="InterPro"/>
</dbReference>
<dbReference type="PaxDb" id="1198114-AciX9_1850"/>
<evidence type="ECO:0000256" key="1">
    <source>
        <dbReference type="ARBA" id="ARBA00022553"/>
    </source>
</evidence>
<feature type="modified residue" description="4-aspartylphosphate" evidence="2">
    <location>
        <position position="56"/>
    </location>
</feature>
<reference evidence="5" key="1">
    <citation type="submission" date="2011-01" db="EMBL/GenBank/DDBJ databases">
        <title>Complete sequence of chromosome of Acidobacterium sp. MP5ACTX9.</title>
        <authorList>
            <consortium name="US DOE Joint Genome Institute"/>
            <person name="Lucas S."/>
            <person name="Copeland A."/>
            <person name="Lapidus A."/>
            <person name="Cheng J.-F."/>
            <person name="Goodwin L."/>
            <person name="Pitluck S."/>
            <person name="Teshima H."/>
            <person name="Detter J.C."/>
            <person name="Han C."/>
            <person name="Tapia R."/>
            <person name="Land M."/>
            <person name="Hauser L."/>
            <person name="Kyrpides N."/>
            <person name="Ivanova N."/>
            <person name="Ovchinnikova G."/>
            <person name="Pagani I."/>
            <person name="Rawat S.R."/>
            <person name="Mannisto M."/>
            <person name="Haggblom M.M."/>
            <person name="Woyke T."/>
        </authorList>
    </citation>
    <scope>NUCLEOTIDE SEQUENCE [LARGE SCALE GENOMIC DNA]</scope>
    <source>
        <strain evidence="5">MP5ACTX9</strain>
    </source>
</reference>
<dbReference type="SUPFAM" id="SSF52172">
    <property type="entry name" value="CheY-like"/>
    <property type="match status" value="1"/>
</dbReference>
<dbReference type="PROSITE" id="PS50110">
    <property type="entry name" value="RESPONSE_REGULATORY"/>
    <property type="match status" value="1"/>
</dbReference>
<dbReference type="AlphaFoldDB" id="E8X000"/>
<evidence type="ECO:0000313" key="4">
    <source>
        <dbReference type="EMBL" id="ADW68896.1"/>
    </source>
</evidence>
<feature type="domain" description="Response regulatory" evidence="3">
    <location>
        <begin position="7"/>
        <end position="119"/>
    </location>
</feature>
<dbReference type="SMART" id="SM00448">
    <property type="entry name" value="REC"/>
    <property type="match status" value="1"/>
</dbReference>
<dbReference type="Gene3D" id="3.40.50.2300">
    <property type="match status" value="1"/>
</dbReference>
<sequence>MGALRTNVLLVEDDVALRTLFSIILARSGYAVRSAEDGFAALVEMRRDVPDILLSDLYMEGMSGFELLSVVRRRFPGIQVVAMSSAYSGVAVPDGIAADAFYAKGANPGALLDIVADVKELLSGAPSRENSGLVPVWLARDTADGVKERFVLLSCTECLRGFAQVAANGALKVHSAECVYCGQPIRYAFV</sequence>
<dbReference type="KEGG" id="acm:AciX9_1850"/>
<dbReference type="HOGENOM" id="CLU_1426163_0_0_0"/>
<evidence type="ECO:0000313" key="5">
    <source>
        <dbReference type="Proteomes" id="UP000000343"/>
    </source>
</evidence>
<dbReference type="Pfam" id="PF00072">
    <property type="entry name" value="Response_reg"/>
    <property type="match status" value="1"/>
</dbReference>
<organism evidence="5">
    <name type="scientific">Granulicella tundricola (strain ATCC BAA-1859 / DSM 23138 / MP5ACTX9)</name>
    <dbReference type="NCBI Taxonomy" id="1198114"/>
    <lineage>
        <taxon>Bacteria</taxon>
        <taxon>Pseudomonadati</taxon>
        <taxon>Acidobacteriota</taxon>
        <taxon>Terriglobia</taxon>
        <taxon>Terriglobales</taxon>
        <taxon>Acidobacteriaceae</taxon>
        <taxon>Granulicella</taxon>
    </lineage>
</organism>
<dbReference type="OrthoDB" id="122578at2"/>
<accession>E8X000</accession>
<dbReference type="EMBL" id="CP002480">
    <property type="protein sequence ID" value="ADW68896.1"/>
    <property type="molecule type" value="Genomic_DNA"/>
</dbReference>
<dbReference type="STRING" id="1198114.AciX9_1850"/>
<dbReference type="InterPro" id="IPR001789">
    <property type="entry name" value="Sig_transdc_resp-reg_receiver"/>
</dbReference>
<evidence type="ECO:0000256" key="2">
    <source>
        <dbReference type="PROSITE-ProRule" id="PRU00169"/>
    </source>
</evidence>
<dbReference type="RefSeq" id="WP_013580215.1">
    <property type="nucleotide sequence ID" value="NC_015064.1"/>
</dbReference>
<evidence type="ECO:0000259" key="3">
    <source>
        <dbReference type="PROSITE" id="PS50110"/>
    </source>
</evidence>
<gene>
    <name evidence="4" type="ordered locus">AciX9_1850</name>
</gene>